<dbReference type="GO" id="GO:0005737">
    <property type="term" value="C:cytoplasm"/>
    <property type="evidence" value="ECO:0007669"/>
    <property type="project" value="TreeGrafter"/>
</dbReference>
<dbReference type="InterPro" id="IPR008271">
    <property type="entry name" value="Ser/Thr_kinase_AS"/>
</dbReference>
<dbReference type="InterPro" id="IPR011009">
    <property type="entry name" value="Kinase-like_dom_sf"/>
</dbReference>
<organism evidence="13 14">
    <name type="scientific">Diacronema lutheri</name>
    <name type="common">Unicellular marine alga</name>
    <name type="synonym">Monochrysis lutheri</name>
    <dbReference type="NCBI Taxonomy" id="2081491"/>
    <lineage>
        <taxon>Eukaryota</taxon>
        <taxon>Haptista</taxon>
        <taxon>Haptophyta</taxon>
        <taxon>Pavlovophyceae</taxon>
        <taxon>Pavlovales</taxon>
        <taxon>Pavlovaceae</taxon>
        <taxon>Diacronema</taxon>
    </lineage>
</organism>
<comment type="caution">
    <text evidence="13">The sequence shown here is derived from an EMBL/GenBank/DDBJ whole genome shotgun (WGS) entry which is preliminary data.</text>
</comment>
<proteinExistence type="predicted"/>
<dbReference type="OrthoDB" id="2018507at2759"/>
<feature type="region of interest" description="Disordered" evidence="10">
    <location>
        <begin position="888"/>
        <end position="1057"/>
    </location>
</feature>
<evidence type="ECO:0000256" key="1">
    <source>
        <dbReference type="ARBA" id="ARBA00012513"/>
    </source>
</evidence>
<evidence type="ECO:0000256" key="8">
    <source>
        <dbReference type="ARBA" id="ARBA00048679"/>
    </source>
</evidence>
<evidence type="ECO:0000256" key="4">
    <source>
        <dbReference type="ARBA" id="ARBA00022741"/>
    </source>
</evidence>
<keyword evidence="14" id="KW-1185">Reference proteome</keyword>
<evidence type="ECO:0000313" key="14">
    <source>
        <dbReference type="Proteomes" id="UP000751190"/>
    </source>
</evidence>
<dbReference type="AlphaFoldDB" id="A0A8J5XTI8"/>
<dbReference type="PROSITE" id="PS00107">
    <property type="entry name" value="PROTEIN_KINASE_ATP"/>
    <property type="match status" value="1"/>
</dbReference>
<name>A0A8J5XTI8_DIALT</name>
<evidence type="ECO:0000313" key="13">
    <source>
        <dbReference type="EMBL" id="KAG8468122.1"/>
    </source>
</evidence>
<reference evidence="13" key="1">
    <citation type="submission" date="2021-05" db="EMBL/GenBank/DDBJ databases">
        <title>The genome of the haptophyte Pavlova lutheri (Diacronema luteri, Pavlovales) - a model for lipid biosynthesis in eukaryotic algae.</title>
        <authorList>
            <person name="Hulatt C.J."/>
            <person name="Posewitz M.C."/>
        </authorList>
    </citation>
    <scope>NUCLEOTIDE SEQUENCE</scope>
    <source>
        <strain evidence="13">NIVA-4/92</strain>
    </source>
</reference>
<dbReference type="InterPro" id="IPR017441">
    <property type="entry name" value="Protein_kinase_ATP_BS"/>
</dbReference>
<feature type="compositionally biased region" description="Gly residues" evidence="10">
    <location>
        <begin position="740"/>
        <end position="749"/>
    </location>
</feature>
<dbReference type="InterPro" id="IPR000719">
    <property type="entry name" value="Prot_kinase_dom"/>
</dbReference>
<evidence type="ECO:0000256" key="9">
    <source>
        <dbReference type="PROSITE-ProRule" id="PRU10141"/>
    </source>
</evidence>
<evidence type="ECO:0000256" key="6">
    <source>
        <dbReference type="ARBA" id="ARBA00022840"/>
    </source>
</evidence>
<keyword evidence="6 9" id="KW-0067">ATP-binding</keyword>
<keyword evidence="3" id="KW-0808">Transferase</keyword>
<dbReference type="GO" id="GO:0005524">
    <property type="term" value="F:ATP binding"/>
    <property type="evidence" value="ECO:0007669"/>
    <property type="project" value="UniProtKB-UniRule"/>
</dbReference>
<feature type="binding site" evidence="9">
    <location>
        <position position="96"/>
    </location>
    <ligand>
        <name>ATP</name>
        <dbReference type="ChEBI" id="CHEBI:30616"/>
    </ligand>
</feature>
<dbReference type="InterPro" id="IPR035892">
    <property type="entry name" value="C2_domain_sf"/>
</dbReference>
<feature type="compositionally biased region" description="Basic and acidic residues" evidence="10">
    <location>
        <begin position="524"/>
        <end position="536"/>
    </location>
</feature>
<comment type="catalytic activity">
    <reaction evidence="8">
        <text>L-seryl-[protein] + ATP = O-phospho-L-seryl-[protein] + ADP + H(+)</text>
        <dbReference type="Rhea" id="RHEA:17989"/>
        <dbReference type="Rhea" id="RHEA-COMP:9863"/>
        <dbReference type="Rhea" id="RHEA-COMP:11604"/>
        <dbReference type="ChEBI" id="CHEBI:15378"/>
        <dbReference type="ChEBI" id="CHEBI:29999"/>
        <dbReference type="ChEBI" id="CHEBI:30616"/>
        <dbReference type="ChEBI" id="CHEBI:83421"/>
        <dbReference type="ChEBI" id="CHEBI:456216"/>
        <dbReference type="EC" id="2.7.11.1"/>
    </reaction>
</comment>
<dbReference type="GO" id="GO:0004674">
    <property type="term" value="F:protein serine/threonine kinase activity"/>
    <property type="evidence" value="ECO:0007669"/>
    <property type="project" value="UniProtKB-KW"/>
</dbReference>
<dbReference type="PANTHER" id="PTHR22967:SF57">
    <property type="entry name" value="AUXILIN, ISOFORM A-RELATED"/>
    <property type="match status" value="1"/>
</dbReference>
<dbReference type="InterPro" id="IPR000008">
    <property type="entry name" value="C2_dom"/>
</dbReference>
<keyword evidence="5" id="KW-0418">Kinase</keyword>
<dbReference type="SUPFAM" id="SSF49562">
    <property type="entry name" value="C2 domain (Calcium/lipid-binding domain, CaLB)"/>
    <property type="match status" value="1"/>
</dbReference>
<protein>
    <recommendedName>
        <fullName evidence="1">non-specific serine/threonine protein kinase</fullName>
        <ecNumber evidence="1">2.7.11.1</ecNumber>
    </recommendedName>
</protein>
<feature type="region of interest" description="Disordered" evidence="10">
    <location>
        <begin position="732"/>
        <end position="753"/>
    </location>
</feature>
<dbReference type="PROSITE" id="PS00108">
    <property type="entry name" value="PROTEIN_KINASE_ST"/>
    <property type="match status" value="1"/>
</dbReference>
<feature type="domain" description="C2" evidence="11">
    <location>
        <begin position="357"/>
        <end position="474"/>
    </location>
</feature>
<dbReference type="Gene3D" id="2.60.40.150">
    <property type="entry name" value="C2 domain"/>
    <property type="match status" value="1"/>
</dbReference>
<dbReference type="Proteomes" id="UP000751190">
    <property type="component" value="Unassembled WGS sequence"/>
</dbReference>
<keyword evidence="2" id="KW-0723">Serine/threonine-protein kinase</keyword>
<keyword evidence="4 9" id="KW-0547">Nucleotide-binding</keyword>
<evidence type="ECO:0000256" key="2">
    <source>
        <dbReference type="ARBA" id="ARBA00022527"/>
    </source>
</evidence>
<feature type="compositionally biased region" description="Low complexity" evidence="10">
    <location>
        <begin position="957"/>
        <end position="1050"/>
    </location>
</feature>
<evidence type="ECO:0000256" key="3">
    <source>
        <dbReference type="ARBA" id="ARBA00022679"/>
    </source>
</evidence>
<dbReference type="PROSITE" id="PS50004">
    <property type="entry name" value="C2"/>
    <property type="match status" value="1"/>
</dbReference>
<dbReference type="EMBL" id="JAGTXO010000005">
    <property type="protein sequence ID" value="KAG8468122.1"/>
    <property type="molecule type" value="Genomic_DNA"/>
</dbReference>
<dbReference type="PROSITE" id="PS50011">
    <property type="entry name" value="PROTEIN_KINASE_DOM"/>
    <property type="match status" value="1"/>
</dbReference>
<feature type="domain" description="Protein kinase" evidence="12">
    <location>
        <begin position="64"/>
        <end position="352"/>
    </location>
</feature>
<feature type="compositionally biased region" description="Low complexity" evidence="10">
    <location>
        <begin position="542"/>
        <end position="574"/>
    </location>
</feature>
<feature type="compositionally biased region" description="Low complexity" evidence="10">
    <location>
        <begin position="932"/>
        <end position="942"/>
    </location>
</feature>
<dbReference type="EC" id="2.7.11.1" evidence="1"/>
<dbReference type="SUPFAM" id="SSF56112">
    <property type="entry name" value="Protein kinase-like (PK-like)"/>
    <property type="match status" value="1"/>
</dbReference>
<sequence length="1057" mass="110483">MPTRAGTPQRLRGLGAGLGERVVAASRSVGKTSRALASKVRNSSRPQIVCDEVDADGVVRARTFTLHKMIGGGAYSCVFKACERQPDGRAHDYAVKRVRAQDTEARRRVRGEIELMRRLPPHPNILHMTACSVDEAGYGMVAYLVLEMCRCGSVAQYLISRDGEPLDLPQVYKLLFDMAHALAHLHAQHPPIAHRDFKLENMLIASDGFAKLCDFGSATCRARAYTGTREREDAEEEFHRMSTAQYRPPEMFDLHRGHVVSEKADVWALGIAFFKLVCNRDACAPGEERLSALNGTWRQRIPDGQPGAINRARLRTPDPLSTRLLEMLLTETPQSRPSVAELLQWLSAQPARPGVMPAGGSTVSPVGESYRPGRLWVSVRGARGLLCKGVVTSSPICYARVVSEGMARETVDATGPAPVWDGRFAFITHSLSRVHVSIWQRQPAGLAHEFLGQSVPRVAALLREQGANGAAGWLALDQRSDKSHVAGSVHVKLEFEPLTPSRDDWATWSAMMDNGGHGGTCHAPRRDEPAGGERDGGGGTWHGTANGAAQLGVAAAPSARAHAPPPAASGARAQGAGGAGYFGAADGADGTLDGHAAERPSAPGAPALTLIDLHDGSTPPSVTRAPHPAVDARARAPPRGRPLVATHAVAVTGAAAGFGTRGGFAGARPAAQPLVEPASLGASGAAGGWQGAAAGASGFGPFGFDPFGLGAFGDDDDDDDDEDDVRGSTELISWQDAGAQGAGAQGAGGAPTLAAHARQAAGFGARGDPAWGAPQLLQQQPAAMHFARPASGGSSRAGPFLPSLSPSPYGSCAQQPSACASSSLAGSCARGGAADGGCGGGAPTLDRPFAPTLDLFDLVADPLARPPALPPSLHEREAEKAAVDWHAPLPPASFQSGDAPPARPSLPADLLGMDDLLLDDVQPARPQPQPQPQTRISSPPRSVQSAMLDAFAPPMLPTQQQPPMLPTQQQPPMLPTQQQPPMLPTQQQPPMLPTQQQPPLVPNGGAWASPAQPAPALAGSAPPLPLGAQWQAPVLRPQPARAQPAAEPLRGPGTFWS</sequence>
<dbReference type="PANTHER" id="PTHR22967">
    <property type="entry name" value="SERINE/THREONINE PROTEIN KINASE"/>
    <property type="match status" value="1"/>
</dbReference>
<dbReference type="Gene3D" id="1.10.510.10">
    <property type="entry name" value="Transferase(Phosphotransferase) domain 1"/>
    <property type="match status" value="1"/>
</dbReference>
<dbReference type="Pfam" id="PF00069">
    <property type="entry name" value="Pkinase"/>
    <property type="match status" value="1"/>
</dbReference>
<evidence type="ECO:0000259" key="11">
    <source>
        <dbReference type="PROSITE" id="PS50004"/>
    </source>
</evidence>
<evidence type="ECO:0000256" key="7">
    <source>
        <dbReference type="ARBA" id="ARBA00047899"/>
    </source>
</evidence>
<gene>
    <name evidence="13" type="ORF">KFE25_007174</name>
</gene>
<feature type="compositionally biased region" description="Low complexity" evidence="10">
    <location>
        <begin position="909"/>
        <end position="924"/>
    </location>
</feature>
<evidence type="ECO:0000256" key="5">
    <source>
        <dbReference type="ARBA" id="ARBA00022777"/>
    </source>
</evidence>
<evidence type="ECO:0000259" key="12">
    <source>
        <dbReference type="PROSITE" id="PS50011"/>
    </source>
</evidence>
<comment type="catalytic activity">
    <reaction evidence="7">
        <text>L-threonyl-[protein] + ATP = O-phospho-L-threonyl-[protein] + ADP + H(+)</text>
        <dbReference type="Rhea" id="RHEA:46608"/>
        <dbReference type="Rhea" id="RHEA-COMP:11060"/>
        <dbReference type="Rhea" id="RHEA-COMP:11605"/>
        <dbReference type="ChEBI" id="CHEBI:15378"/>
        <dbReference type="ChEBI" id="CHEBI:30013"/>
        <dbReference type="ChEBI" id="CHEBI:30616"/>
        <dbReference type="ChEBI" id="CHEBI:61977"/>
        <dbReference type="ChEBI" id="CHEBI:456216"/>
        <dbReference type="EC" id="2.7.11.1"/>
    </reaction>
</comment>
<evidence type="ECO:0000256" key="10">
    <source>
        <dbReference type="SAM" id="MobiDB-lite"/>
    </source>
</evidence>
<feature type="region of interest" description="Disordered" evidence="10">
    <location>
        <begin position="516"/>
        <end position="575"/>
    </location>
</feature>
<accession>A0A8J5XTI8</accession>